<reference evidence="2" key="1">
    <citation type="submission" date="2020-11" db="EMBL/GenBank/DDBJ databases">
        <authorList>
            <consortium name="DOE Joint Genome Institute"/>
            <person name="Ahrendt S."/>
            <person name="Riley R."/>
            <person name="Andreopoulos W."/>
            <person name="Labutti K."/>
            <person name="Pangilinan J."/>
            <person name="Ruiz-Duenas F.J."/>
            <person name="Barrasa J.M."/>
            <person name="Sanchez-Garcia M."/>
            <person name="Camarero S."/>
            <person name="Miyauchi S."/>
            <person name="Serrano A."/>
            <person name="Linde D."/>
            <person name="Babiker R."/>
            <person name="Drula E."/>
            <person name="Ayuso-Fernandez I."/>
            <person name="Pacheco R."/>
            <person name="Padilla G."/>
            <person name="Ferreira P."/>
            <person name="Barriuso J."/>
            <person name="Kellner H."/>
            <person name="Castanera R."/>
            <person name="Alfaro M."/>
            <person name="Ramirez L."/>
            <person name="Pisabarro A.G."/>
            <person name="Kuo A."/>
            <person name="Tritt A."/>
            <person name="Lipzen A."/>
            <person name="He G."/>
            <person name="Yan M."/>
            <person name="Ng V."/>
            <person name="Cullen D."/>
            <person name="Martin F."/>
            <person name="Rosso M.-N."/>
            <person name="Henrissat B."/>
            <person name="Hibbett D."/>
            <person name="Martinez A.T."/>
            <person name="Grigoriev I.V."/>
        </authorList>
    </citation>
    <scope>NUCLEOTIDE SEQUENCE</scope>
    <source>
        <strain evidence="2">MF-IS2</strain>
    </source>
</reference>
<evidence type="ECO:0000313" key="2">
    <source>
        <dbReference type="EMBL" id="KAF9441024.1"/>
    </source>
</evidence>
<comment type="caution">
    <text evidence="2">The sequence shown here is derived from an EMBL/GenBank/DDBJ whole genome shotgun (WGS) entry which is preliminary data.</text>
</comment>
<dbReference type="Proteomes" id="UP000807342">
    <property type="component" value="Unassembled WGS sequence"/>
</dbReference>
<evidence type="ECO:0000256" key="1">
    <source>
        <dbReference type="SAM" id="MobiDB-lite"/>
    </source>
</evidence>
<organism evidence="2 3">
    <name type="scientific">Macrolepiota fuliginosa MF-IS2</name>
    <dbReference type="NCBI Taxonomy" id="1400762"/>
    <lineage>
        <taxon>Eukaryota</taxon>
        <taxon>Fungi</taxon>
        <taxon>Dikarya</taxon>
        <taxon>Basidiomycota</taxon>
        <taxon>Agaricomycotina</taxon>
        <taxon>Agaricomycetes</taxon>
        <taxon>Agaricomycetidae</taxon>
        <taxon>Agaricales</taxon>
        <taxon>Agaricineae</taxon>
        <taxon>Agaricaceae</taxon>
        <taxon>Macrolepiota</taxon>
    </lineage>
</organism>
<feature type="compositionally biased region" description="Polar residues" evidence="1">
    <location>
        <begin position="343"/>
        <end position="352"/>
    </location>
</feature>
<gene>
    <name evidence="2" type="ORF">P691DRAFT_685393</name>
</gene>
<feature type="region of interest" description="Disordered" evidence="1">
    <location>
        <begin position="317"/>
        <end position="389"/>
    </location>
</feature>
<dbReference type="OrthoDB" id="3247681at2759"/>
<protein>
    <submittedName>
        <fullName evidence="2">Uncharacterized protein</fullName>
    </submittedName>
</protein>
<feature type="compositionally biased region" description="Polar residues" evidence="1">
    <location>
        <begin position="378"/>
        <end position="389"/>
    </location>
</feature>
<evidence type="ECO:0000313" key="3">
    <source>
        <dbReference type="Proteomes" id="UP000807342"/>
    </source>
</evidence>
<sequence>LNRTKSFDLEQDVQLSRITREKEILELAKKHSRTREYIRCHLNQATHYRKHCRSQVHNVLVHHVGKLLNKDRAPGNHLNAQQINQEIEKNPQYKLLAVEKEKELLEELEENKATKKRGAQINDQATNHDFQNTIYHFHKEVNQIDSLSARTGCIGFAVFTRGHINNSTWSVCIGSKDTLDFFPEVLGISSIELAQRFDAWSVARTKSEWHPLNVETTGKHAMNDLQQECGKMIANGLNKAIGTTNTHMSYTNYDSDIRLCYKVQLQGWPVGVKFTSPSHITTMSEIGVLHRALSSEECSWVAMNALEVKELAQKLRDNPALKKTRKSRSDKGKKRGSHKRGDNQGNDPSNSPGTGGAQRNKRNKRAKLLASQVPPTYRSCSVVDSTDQE</sequence>
<dbReference type="AlphaFoldDB" id="A0A9P6BWT4"/>
<proteinExistence type="predicted"/>
<accession>A0A9P6BWT4</accession>
<name>A0A9P6BWT4_9AGAR</name>
<keyword evidence="3" id="KW-1185">Reference proteome</keyword>
<feature type="compositionally biased region" description="Basic residues" evidence="1">
    <location>
        <begin position="322"/>
        <end position="338"/>
    </location>
</feature>
<dbReference type="EMBL" id="MU152111">
    <property type="protein sequence ID" value="KAF9441024.1"/>
    <property type="molecule type" value="Genomic_DNA"/>
</dbReference>
<feature type="non-terminal residue" evidence="2">
    <location>
        <position position="1"/>
    </location>
</feature>